<organism evidence="4 5">
    <name type="scientific">Caenorhabditis auriculariae</name>
    <dbReference type="NCBI Taxonomy" id="2777116"/>
    <lineage>
        <taxon>Eukaryota</taxon>
        <taxon>Metazoa</taxon>
        <taxon>Ecdysozoa</taxon>
        <taxon>Nematoda</taxon>
        <taxon>Chromadorea</taxon>
        <taxon>Rhabditida</taxon>
        <taxon>Rhabditina</taxon>
        <taxon>Rhabditomorpha</taxon>
        <taxon>Rhabditoidea</taxon>
        <taxon>Rhabditidae</taxon>
        <taxon>Peloderinae</taxon>
        <taxon>Caenorhabditis</taxon>
    </lineage>
</organism>
<keyword evidence="1" id="KW-0547">Nucleotide-binding</keyword>
<dbReference type="GO" id="GO:0004672">
    <property type="term" value="F:protein kinase activity"/>
    <property type="evidence" value="ECO:0007669"/>
    <property type="project" value="InterPro"/>
</dbReference>
<dbReference type="Pfam" id="PF00069">
    <property type="entry name" value="Pkinase"/>
    <property type="match status" value="1"/>
</dbReference>
<protein>
    <recommendedName>
        <fullName evidence="3">Protein kinase domain-containing protein</fullName>
    </recommendedName>
</protein>
<proteinExistence type="predicted"/>
<dbReference type="InterPro" id="IPR011009">
    <property type="entry name" value="Kinase-like_dom_sf"/>
</dbReference>
<feature type="domain" description="Protein kinase" evidence="3">
    <location>
        <begin position="57"/>
        <end position="317"/>
    </location>
</feature>
<evidence type="ECO:0000256" key="2">
    <source>
        <dbReference type="SAM" id="MobiDB-lite"/>
    </source>
</evidence>
<dbReference type="InterPro" id="IPR000719">
    <property type="entry name" value="Prot_kinase_dom"/>
</dbReference>
<feature type="compositionally biased region" description="Basic and acidic residues" evidence="2">
    <location>
        <begin position="22"/>
        <end position="35"/>
    </location>
</feature>
<dbReference type="PROSITE" id="PS50011">
    <property type="entry name" value="PROTEIN_KINASE_DOM"/>
    <property type="match status" value="1"/>
</dbReference>
<accession>A0A8S1H7W7</accession>
<dbReference type="SUPFAM" id="SSF56112">
    <property type="entry name" value="Protein kinase-like (PK-like)"/>
    <property type="match status" value="1"/>
</dbReference>
<name>A0A8S1H7W7_9PELO</name>
<feature type="binding site" evidence="1">
    <location>
        <position position="86"/>
    </location>
    <ligand>
        <name>ATP</name>
        <dbReference type="ChEBI" id="CHEBI:30616"/>
    </ligand>
</feature>
<evidence type="ECO:0000313" key="5">
    <source>
        <dbReference type="Proteomes" id="UP000835052"/>
    </source>
</evidence>
<sequence length="377" mass="43530">MLPHDNAMDKVQHSTKNSKKQQNVDEKAAERERQKQIQTSDMPTKDEPMIRSVTESYNIGEELGRGSFGAVYRVKRVSDSKSYAMKCESVHVKKQILAHEAKVLQSLNLLKSVHFVQMIDRGKVPNRFLFIILRLVGKNLWDLRTQELPNKKFTLNTALKIAVQTLAGIRDLHRVGYLHRDIKPPNFAIGRECDNAHHIVYVLDFGLCRKICHKGVDLRTPREHCAFRGTTRYASMAAHEGKEQSRKDDLEAWWYMICEMIIHDLPWRAAKANEREKVYDAKQKLRSDDNALKELFKKCPPEQKSPLDQMTAILSYLDGLCYASIPDYDYIHENIAFASAANEFNDKTPLDWDKDHDFAGPKYKKNEEYIISALLLP</sequence>
<dbReference type="EMBL" id="CAJGYM010000023">
    <property type="protein sequence ID" value="CAD6191813.1"/>
    <property type="molecule type" value="Genomic_DNA"/>
</dbReference>
<dbReference type="InterPro" id="IPR017441">
    <property type="entry name" value="Protein_kinase_ATP_BS"/>
</dbReference>
<dbReference type="Gene3D" id="1.10.510.10">
    <property type="entry name" value="Transferase(Phosphotransferase) domain 1"/>
    <property type="match status" value="1"/>
</dbReference>
<keyword evidence="5" id="KW-1185">Reference proteome</keyword>
<gene>
    <name evidence="4" type="ORF">CAUJ_LOCUS7732</name>
</gene>
<evidence type="ECO:0000259" key="3">
    <source>
        <dbReference type="PROSITE" id="PS50011"/>
    </source>
</evidence>
<feature type="compositionally biased region" description="Basic and acidic residues" evidence="2">
    <location>
        <begin position="1"/>
        <end position="12"/>
    </location>
</feature>
<dbReference type="PROSITE" id="PS00107">
    <property type="entry name" value="PROTEIN_KINASE_ATP"/>
    <property type="match status" value="1"/>
</dbReference>
<dbReference type="AlphaFoldDB" id="A0A8S1H7W7"/>
<feature type="region of interest" description="Disordered" evidence="2">
    <location>
        <begin position="1"/>
        <end position="47"/>
    </location>
</feature>
<dbReference type="SMART" id="SM00220">
    <property type="entry name" value="S_TKc"/>
    <property type="match status" value="1"/>
</dbReference>
<evidence type="ECO:0000313" key="4">
    <source>
        <dbReference type="EMBL" id="CAD6191813.1"/>
    </source>
</evidence>
<comment type="caution">
    <text evidence="4">The sequence shown here is derived from an EMBL/GenBank/DDBJ whole genome shotgun (WGS) entry which is preliminary data.</text>
</comment>
<dbReference type="Proteomes" id="UP000835052">
    <property type="component" value="Unassembled WGS sequence"/>
</dbReference>
<dbReference type="InterPro" id="IPR050235">
    <property type="entry name" value="CK1_Ser-Thr_kinase"/>
</dbReference>
<dbReference type="GO" id="GO:0005524">
    <property type="term" value="F:ATP binding"/>
    <property type="evidence" value="ECO:0007669"/>
    <property type="project" value="UniProtKB-UniRule"/>
</dbReference>
<keyword evidence="1" id="KW-0067">ATP-binding</keyword>
<dbReference type="PANTHER" id="PTHR11909">
    <property type="entry name" value="CASEIN KINASE-RELATED"/>
    <property type="match status" value="1"/>
</dbReference>
<reference evidence="4" key="1">
    <citation type="submission" date="2020-10" db="EMBL/GenBank/DDBJ databases">
        <authorList>
            <person name="Kikuchi T."/>
        </authorList>
    </citation>
    <scope>NUCLEOTIDE SEQUENCE</scope>
    <source>
        <strain evidence="4">NKZ352</strain>
    </source>
</reference>
<evidence type="ECO:0000256" key="1">
    <source>
        <dbReference type="PROSITE-ProRule" id="PRU10141"/>
    </source>
</evidence>
<dbReference type="OrthoDB" id="10020333at2759"/>